<organism evidence="1 2">
    <name type="scientific">Pyrococcus furiosus (strain ATCC 43587 / DSM 3638 / JCM 8422 / Vc1)</name>
    <dbReference type="NCBI Taxonomy" id="186497"/>
    <lineage>
        <taxon>Archaea</taxon>
        <taxon>Methanobacteriati</taxon>
        <taxon>Methanobacteriota</taxon>
        <taxon>Thermococci</taxon>
        <taxon>Thermococcales</taxon>
        <taxon>Thermococcaceae</taxon>
        <taxon>Pyrococcus</taxon>
    </lineage>
</organism>
<dbReference type="Proteomes" id="UP000324354">
    <property type="component" value="Chromosome"/>
</dbReference>
<name>A0A5C0XNF1_PYRFU</name>
<sequence>MPKKKLLVLVVLFFLLLSLLGERYLAGAFKFPKLQFILVDENGTPLTKISKNVEVQVQIDALVPTDEVYKTIYYGTLKKPTILKFWDSGNIIKISVADQKIQSVISKWVEQYSEEIGTSFVISVWVLDYENKKLYRGFTIVNYEIKDMRKGFKKIVKVNIHKLPSSELPSNRTASIQGSNKQFYYWKVDWSRSWRPNDYIKIPILIVDNKYSSSGLINAWVDISREEYTNFDVTVAYGYKLSEKYDTPSLDIYSNGFPTIYGKFYFAESIVLGPNEKGYIYIYAKPYHLHEKEYYCTASLNNCVPTGEERIQEGINAIKTTGNNEIVGGSSKGLPDSNIMEKIYSGTTLKYATTLNVGDSKPLALLISEASGSCSTEFGIGLPVGALAVALSGGTIPPWAAGLSVGMHYSHSSSLVLYGGIKNYGELFGTGKNIQEYIYLGVSEYTYSVGNCNTKVPVGVYIESR</sequence>
<dbReference type="EMBL" id="CP023154">
    <property type="protein sequence ID" value="QEK78192.1"/>
    <property type="molecule type" value="Genomic_DNA"/>
</dbReference>
<protein>
    <submittedName>
        <fullName evidence="1">Uncharacterized protein</fullName>
    </submittedName>
</protein>
<evidence type="ECO:0000313" key="1">
    <source>
        <dbReference type="EMBL" id="QEK78192.1"/>
    </source>
</evidence>
<gene>
    <name evidence="1" type="ORF">PFDSM3638_02385</name>
</gene>
<accession>A0A5C0XNF1</accession>
<dbReference type="GeneID" id="13302289"/>
<proteinExistence type="predicted"/>
<dbReference type="RefSeq" id="WP_011011596.1">
    <property type="nucleotide sequence ID" value="NC_003413.1"/>
</dbReference>
<evidence type="ECO:0000313" key="2">
    <source>
        <dbReference type="Proteomes" id="UP000324354"/>
    </source>
</evidence>
<dbReference type="OrthoDB" id="88841at2157"/>
<dbReference type="AlphaFoldDB" id="A0A5C0XNF1"/>
<reference evidence="1 2" key="1">
    <citation type="submission" date="2017-08" db="EMBL/GenBank/DDBJ databases">
        <title>Resequencing and Reannotation of the genome of Pyrococcus furiosus type strain DSM3638.</title>
        <authorList>
            <person name="Reichelt R.M."/>
            <person name="Bunk B."/>
        </authorList>
    </citation>
    <scope>NUCLEOTIDE SEQUENCE [LARGE SCALE GENOMIC DNA]</scope>
    <source>
        <strain evidence="1 2">DSM 3638</strain>
    </source>
</reference>
<dbReference type="GeneID" id="41712280"/>